<accession>A0A843UNN3</accession>
<evidence type="ECO:0000313" key="1">
    <source>
        <dbReference type="EMBL" id="MQL84941.1"/>
    </source>
</evidence>
<dbReference type="AlphaFoldDB" id="A0A843UNN3"/>
<sequence>MASLRGGSSHEKTHIGSSVAVSLMAAKFFENCAFDVTIEISYALPAPVQWCNKLFNSAIRLRWPEHCKQARRNEKR</sequence>
<comment type="caution">
    <text evidence="1">The sequence shown here is derived from an EMBL/GenBank/DDBJ whole genome shotgun (WGS) entry which is preliminary data.</text>
</comment>
<protein>
    <submittedName>
        <fullName evidence="1">Uncharacterized protein</fullName>
    </submittedName>
</protein>
<dbReference type="Proteomes" id="UP000652761">
    <property type="component" value="Unassembled WGS sequence"/>
</dbReference>
<proteinExistence type="predicted"/>
<name>A0A843UNN3_COLES</name>
<dbReference type="EMBL" id="NMUH01000796">
    <property type="protein sequence ID" value="MQL84941.1"/>
    <property type="molecule type" value="Genomic_DNA"/>
</dbReference>
<keyword evidence="2" id="KW-1185">Reference proteome</keyword>
<gene>
    <name evidence="1" type="ORF">Taro_017454</name>
</gene>
<organism evidence="1 2">
    <name type="scientific">Colocasia esculenta</name>
    <name type="common">Wild taro</name>
    <name type="synonym">Arum esculentum</name>
    <dbReference type="NCBI Taxonomy" id="4460"/>
    <lineage>
        <taxon>Eukaryota</taxon>
        <taxon>Viridiplantae</taxon>
        <taxon>Streptophyta</taxon>
        <taxon>Embryophyta</taxon>
        <taxon>Tracheophyta</taxon>
        <taxon>Spermatophyta</taxon>
        <taxon>Magnoliopsida</taxon>
        <taxon>Liliopsida</taxon>
        <taxon>Araceae</taxon>
        <taxon>Aroideae</taxon>
        <taxon>Colocasieae</taxon>
        <taxon>Colocasia</taxon>
    </lineage>
</organism>
<evidence type="ECO:0000313" key="2">
    <source>
        <dbReference type="Proteomes" id="UP000652761"/>
    </source>
</evidence>
<reference evidence="1" key="1">
    <citation type="submission" date="2017-07" db="EMBL/GenBank/DDBJ databases">
        <title>Taro Niue Genome Assembly and Annotation.</title>
        <authorList>
            <person name="Atibalentja N."/>
            <person name="Keating K."/>
            <person name="Fields C.J."/>
        </authorList>
    </citation>
    <scope>NUCLEOTIDE SEQUENCE</scope>
    <source>
        <strain evidence="1">Niue_2</strain>
        <tissue evidence="1">Leaf</tissue>
    </source>
</reference>